<dbReference type="Proteomes" id="UP000029964">
    <property type="component" value="Unassembled WGS sequence"/>
</dbReference>
<evidence type="ECO:0000313" key="2">
    <source>
        <dbReference type="EMBL" id="KFH42484.1"/>
    </source>
</evidence>
<keyword evidence="3" id="KW-1185">Reference proteome</keyword>
<name>A0A086SZF2_HAPC1</name>
<gene>
    <name evidence="2" type="ORF">ACRE_068090</name>
</gene>
<evidence type="ECO:0000313" key="3">
    <source>
        <dbReference type="Proteomes" id="UP000029964"/>
    </source>
</evidence>
<feature type="region of interest" description="Disordered" evidence="1">
    <location>
        <begin position="1"/>
        <end position="26"/>
    </location>
</feature>
<protein>
    <submittedName>
        <fullName evidence="2">Uncharacterized protein</fullName>
    </submittedName>
</protein>
<dbReference type="EMBL" id="JPKY01000093">
    <property type="protein sequence ID" value="KFH42484.1"/>
    <property type="molecule type" value="Genomic_DNA"/>
</dbReference>
<organism evidence="2 3">
    <name type="scientific">Hapsidospora chrysogenum (strain ATCC 11550 / CBS 779.69 / DSM 880 / IAM 14645 / JCM 23072 / IMI 49137)</name>
    <name type="common">Acremonium chrysogenum</name>
    <dbReference type="NCBI Taxonomy" id="857340"/>
    <lineage>
        <taxon>Eukaryota</taxon>
        <taxon>Fungi</taxon>
        <taxon>Dikarya</taxon>
        <taxon>Ascomycota</taxon>
        <taxon>Pezizomycotina</taxon>
        <taxon>Sordariomycetes</taxon>
        <taxon>Hypocreomycetidae</taxon>
        <taxon>Hypocreales</taxon>
        <taxon>Bionectriaceae</taxon>
        <taxon>Hapsidospora</taxon>
    </lineage>
</organism>
<sequence length="69" mass="7592">MSQSPLIGQDSKPGFEEGPPETAIKAEGHVPRHIALYRPSSLVVERLDAGVARHVDLDLHGTDGREYRM</sequence>
<reference evidence="3" key="1">
    <citation type="journal article" date="2014" name="Genome Announc.">
        <title>Genome sequence and annotation of Acremonium chrysogenum, producer of the beta-lactam antibiotic cephalosporin C.</title>
        <authorList>
            <person name="Terfehr D."/>
            <person name="Dahlmann T.A."/>
            <person name="Specht T."/>
            <person name="Zadra I."/>
            <person name="Kuernsteiner H."/>
            <person name="Kueck U."/>
        </authorList>
    </citation>
    <scope>NUCLEOTIDE SEQUENCE [LARGE SCALE GENOMIC DNA]</scope>
    <source>
        <strain evidence="3">ATCC 11550 / CBS 779.69 / DSM 880 / IAM 14645 / JCM 23072 / IMI 49137</strain>
    </source>
</reference>
<dbReference type="AlphaFoldDB" id="A0A086SZF2"/>
<evidence type="ECO:0000256" key="1">
    <source>
        <dbReference type="SAM" id="MobiDB-lite"/>
    </source>
</evidence>
<accession>A0A086SZF2</accession>
<dbReference type="HOGENOM" id="CLU_2775364_0_0_1"/>
<proteinExistence type="predicted"/>
<comment type="caution">
    <text evidence="2">The sequence shown here is derived from an EMBL/GenBank/DDBJ whole genome shotgun (WGS) entry which is preliminary data.</text>
</comment>